<dbReference type="SUPFAM" id="SSF53335">
    <property type="entry name" value="S-adenosyl-L-methionine-dependent methyltransferases"/>
    <property type="match status" value="1"/>
</dbReference>
<dbReference type="PANTHER" id="PTHR34203">
    <property type="entry name" value="METHYLTRANSFERASE, FKBM FAMILY PROTEIN"/>
    <property type="match status" value="1"/>
</dbReference>
<organism evidence="2 3">
    <name type="scientific">Streptomyces chengmaiensis</name>
    <dbReference type="NCBI Taxonomy" id="3040919"/>
    <lineage>
        <taxon>Bacteria</taxon>
        <taxon>Bacillati</taxon>
        <taxon>Actinomycetota</taxon>
        <taxon>Actinomycetes</taxon>
        <taxon>Kitasatosporales</taxon>
        <taxon>Streptomycetaceae</taxon>
        <taxon>Streptomyces</taxon>
    </lineage>
</organism>
<dbReference type="InterPro" id="IPR006342">
    <property type="entry name" value="FkbM_mtfrase"/>
</dbReference>
<dbReference type="Proteomes" id="UP001223144">
    <property type="component" value="Unassembled WGS sequence"/>
</dbReference>
<feature type="domain" description="Methyltransferase FkbM" evidence="1">
    <location>
        <begin position="103"/>
        <end position="239"/>
    </location>
</feature>
<name>A0ABT6HHD1_9ACTN</name>
<dbReference type="PANTHER" id="PTHR34203:SF15">
    <property type="entry name" value="SLL1173 PROTEIN"/>
    <property type="match status" value="1"/>
</dbReference>
<keyword evidence="2" id="KW-0808">Transferase</keyword>
<dbReference type="GO" id="GO:0008168">
    <property type="term" value="F:methyltransferase activity"/>
    <property type="evidence" value="ECO:0007669"/>
    <property type="project" value="UniProtKB-KW"/>
</dbReference>
<proteinExistence type="predicted"/>
<gene>
    <name evidence="2" type="ORF">QCN29_02895</name>
</gene>
<evidence type="ECO:0000313" key="2">
    <source>
        <dbReference type="EMBL" id="MDH2387751.1"/>
    </source>
</evidence>
<accession>A0ABT6HHD1</accession>
<evidence type="ECO:0000313" key="3">
    <source>
        <dbReference type="Proteomes" id="UP001223144"/>
    </source>
</evidence>
<protein>
    <submittedName>
        <fullName evidence="2">FkbM family methyltransferase</fullName>
    </submittedName>
</protein>
<keyword evidence="3" id="KW-1185">Reference proteome</keyword>
<dbReference type="GO" id="GO:0032259">
    <property type="term" value="P:methylation"/>
    <property type="evidence" value="ECO:0007669"/>
    <property type="project" value="UniProtKB-KW"/>
</dbReference>
<sequence>MTTTSLRSTAISIRNGIVRRSPAMQRLIQQGATHKCLPKALYRRLQPIGVATLHAPDGSPFRYECFEEDGFGRMIVWRDMRDWERTTQPLLYSLAKKSRVFVDVGAHTGIYSILGCLANPELRVIACEPNPGLAERIRANAALNGLTERLTVVAAALSDAPGSATLSIPRRRTHAASLRAPLQGETTLEAEVTTGDALLSGMPVDLVKIDVEGLESQVLGGMSEILRTRAPHLIIECLDSAALESARRVVTPAGYRHVYHISAQGIVPVTGRFRDPDLLYTNFLFCARPYSD</sequence>
<dbReference type="InterPro" id="IPR052514">
    <property type="entry name" value="SAM-dependent_MTase"/>
</dbReference>
<dbReference type="NCBIfam" id="TIGR01444">
    <property type="entry name" value="fkbM_fam"/>
    <property type="match status" value="1"/>
</dbReference>
<dbReference type="Gene3D" id="3.40.50.150">
    <property type="entry name" value="Vaccinia Virus protein VP39"/>
    <property type="match status" value="1"/>
</dbReference>
<reference evidence="2 3" key="1">
    <citation type="submission" date="2023-04" db="EMBL/GenBank/DDBJ databases">
        <title>Streptomyces chengmaiensis sp. nov. isolated from the stem of mangrove plant in Hainan.</title>
        <authorList>
            <person name="Huang X."/>
            <person name="Zhou S."/>
            <person name="Chu X."/>
            <person name="Xie Y."/>
            <person name="Lin Y."/>
        </authorList>
    </citation>
    <scope>NUCLEOTIDE SEQUENCE [LARGE SCALE GENOMIC DNA]</scope>
    <source>
        <strain evidence="2 3">HNM0663</strain>
    </source>
</reference>
<dbReference type="Pfam" id="PF05050">
    <property type="entry name" value="Methyltransf_21"/>
    <property type="match status" value="1"/>
</dbReference>
<dbReference type="EMBL" id="JARWBG010000002">
    <property type="protein sequence ID" value="MDH2387751.1"/>
    <property type="molecule type" value="Genomic_DNA"/>
</dbReference>
<comment type="caution">
    <text evidence="2">The sequence shown here is derived from an EMBL/GenBank/DDBJ whole genome shotgun (WGS) entry which is preliminary data.</text>
</comment>
<dbReference type="InterPro" id="IPR029063">
    <property type="entry name" value="SAM-dependent_MTases_sf"/>
</dbReference>
<dbReference type="RefSeq" id="WP_279926037.1">
    <property type="nucleotide sequence ID" value="NZ_JARWBG010000002.1"/>
</dbReference>
<keyword evidence="2" id="KW-0489">Methyltransferase</keyword>
<evidence type="ECO:0000259" key="1">
    <source>
        <dbReference type="Pfam" id="PF05050"/>
    </source>
</evidence>